<evidence type="ECO:0000313" key="2">
    <source>
        <dbReference type="Proteomes" id="UP000053766"/>
    </source>
</evidence>
<dbReference type="Proteomes" id="UP000053766">
    <property type="component" value="Unassembled WGS sequence"/>
</dbReference>
<dbReference type="PANTHER" id="PTHR33995:SF7">
    <property type="entry name" value="BURSICON SUBUNIT ALPHA-RELATED"/>
    <property type="match status" value="1"/>
</dbReference>
<name>A0A0D8XHZ5_DICVI</name>
<reference evidence="1 2" key="1">
    <citation type="submission" date="2013-11" db="EMBL/GenBank/DDBJ databases">
        <title>Draft genome of the bovine lungworm Dictyocaulus viviparus.</title>
        <authorList>
            <person name="Mitreva M."/>
        </authorList>
    </citation>
    <scope>NUCLEOTIDE SEQUENCE [LARGE SCALE GENOMIC DNA]</scope>
    <source>
        <strain evidence="1 2">HannoverDv2000</strain>
    </source>
</reference>
<dbReference type="SUPFAM" id="SSF57501">
    <property type="entry name" value="Cystine-knot cytokines"/>
    <property type="match status" value="1"/>
</dbReference>
<evidence type="ECO:0000313" key="1">
    <source>
        <dbReference type="EMBL" id="KJH43389.1"/>
    </source>
</evidence>
<accession>A0A0D8XHZ5</accession>
<dbReference type="EMBL" id="KN716564">
    <property type="protein sequence ID" value="KJH43389.1"/>
    <property type="molecule type" value="Genomic_DNA"/>
</dbReference>
<proteinExistence type="predicted"/>
<dbReference type="AlphaFoldDB" id="A0A0D8XHZ5"/>
<dbReference type="OrthoDB" id="5914460at2759"/>
<keyword evidence="2" id="KW-1185">Reference proteome</keyword>
<dbReference type="InterPro" id="IPR029034">
    <property type="entry name" value="Cystine-knot_cytokine"/>
</dbReference>
<reference evidence="2" key="2">
    <citation type="journal article" date="2016" name="Sci. Rep.">
        <title>Dictyocaulus viviparus genome, variome and transcriptome elucidate lungworm biology and support future intervention.</title>
        <authorList>
            <person name="McNulty S.N."/>
            <person name="Strube C."/>
            <person name="Rosa B.A."/>
            <person name="Martin J.C."/>
            <person name="Tyagi R."/>
            <person name="Choi Y.J."/>
            <person name="Wang Q."/>
            <person name="Hallsworth Pepin K."/>
            <person name="Zhang X."/>
            <person name="Ozersky P."/>
            <person name="Wilson R.K."/>
            <person name="Sternberg P.W."/>
            <person name="Gasser R.B."/>
            <person name="Mitreva M."/>
        </authorList>
    </citation>
    <scope>NUCLEOTIDE SEQUENCE [LARGE SCALE GENOMIC DNA]</scope>
    <source>
        <strain evidence="2">HannoverDv2000</strain>
    </source>
</reference>
<organism evidence="1 2">
    <name type="scientific">Dictyocaulus viviparus</name>
    <name type="common">Bovine lungworm</name>
    <dbReference type="NCBI Taxonomy" id="29172"/>
    <lineage>
        <taxon>Eukaryota</taxon>
        <taxon>Metazoa</taxon>
        <taxon>Ecdysozoa</taxon>
        <taxon>Nematoda</taxon>
        <taxon>Chromadorea</taxon>
        <taxon>Rhabditida</taxon>
        <taxon>Rhabditina</taxon>
        <taxon>Rhabditomorpha</taxon>
        <taxon>Strongyloidea</taxon>
        <taxon>Metastrongylidae</taxon>
        <taxon>Dictyocaulus</taxon>
    </lineage>
</organism>
<protein>
    <submittedName>
        <fullName evidence="1">Uncharacterized protein</fullName>
    </submittedName>
</protein>
<gene>
    <name evidence="1" type="ORF">DICVIV_10595</name>
</gene>
<dbReference type="PANTHER" id="PTHR33995">
    <property type="entry name" value="PROTEIN CBG18546"/>
    <property type="match status" value="1"/>
</dbReference>
<sequence length="401" mass="45928">MSGCVEIELQEILTYLTQQMIKVEKAIGTVRIKRASPISASLPNRDSAYFLNRIGALKKSLANKNETKISESLDSPTKSTYGDRVITRFHLNDSFQNCKRLTQPELVTELKQKGTYNPDLMAWDAIGVIRFLDRSINDHYQRQPPRYRQREEAVSRNVEALASLLKELNVTCDIRSPFALQKLQNTILAEPRRTVLSPSLRRTKRMDGVDKILRLLNSTIDSSVRFRDQPNMLEDETLTPRQKLIGKSHIVPFGCDKRGAEEDGYLRLCGACQAIRHLPDTFFPPFINEVTCDNDKACLYFYDYQIYGYSSWKMQAKAYELCGIAKCGDKGLPDMEEIQPQCQSILRMFCSRHPDFNSSFLIAIRYSEELELCKAFSQRLSSMDLIVVVNPNHTLNISLPF</sequence>